<dbReference type="AlphaFoldDB" id="A0AAE1U5S8"/>
<evidence type="ECO:0000256" key="1">
    <source>
        <dbReference type="SAM" id="MobiDB-lite"/>
    </source>
</evidence>
<organism evidence="2 3">
    <name type="scientific">Petrolisthes manimaculis</name>
    <dbReference type="NCBI Taxonomy" id="1843537"/>
    <lineage>
        <taxon>Eukaryota</taxon>
        <taxon>Metazoa</taxon>
        <taxon>Ecdysozoa</taxon>
        <taxon>Arthropoda</taxon>
        <taxon>Crustacea</taxon>
        <taxon>Multicrustacea</taxon>
        <taxon>Malacostraca</taxon>
        <taxon>Eumalacostraca</taxon>
        <taxon>Eucarida</taxon>
        <taxon>Decapoda</taxon>
        <taxon>Pleocyemata</taxon>
        <taxon>Anomura</taxon>
        <taxon>Galatheoidea</taxon>
        <taxon>Porcellanidae</taxon>
        <taxon>Petrolisthes</taxon>
    </lineage>
</organism>
<feature type="compositionally biased region" description="Polar residues" evidence="1">
    <location>
        <begin position="14"/>
        <end position="36"/>
    </location>
</feature>
<dbReference type="Proteomes" id="UP001292094">
    <property type="component" value="Unassembled WGS sequence"/>
</dbReference>
<dbReference type="EMBL" id="JAWZYT010001812">
    <property type="protein sequence ID" value="KAK4309006.1"/>
    <property type="molecule type" value="Genomic_DNA"/>
</dbReference>
<feature type="region of interest" description="Disordered" evidence="1">
    <location>
        <begin position="1"/>
        <end position="36"/>
    </location>
</feature>
<evidence type="ECO:0000313" key="2">
    <source>
        <dbReference type="EMBL" id="KAK4309006.1"/>
    </source>
</evidence>
<keyword evidence="3" id="KW-1185">Reference proteome</keyword>
<sequence length="121" mass="13481">MSAASVPLLRPLSHHNNTTSSHPLTPQATPRPHTLSQPQHHVLTTLPFPTTPSHHNTTTRTHNPTIPYHTLSPQHHVITTLPFLTTPSHHNTTPRPHNPTIPTTPLQLFPTIMLHPKLTNI</sequence>
<proteinExistence type="predicted"/>
<gene>
    <name evidence="2" type="ORF">Pmani_019350</name>
</gene>
<comment type="caution">
    <text evidence="2">The sequence shown here is derived from an EMBL/GenBank/DDBJ whole genome shotgun (WGS) entry which is preliminary data.</text>
</comment>
<protein>
    <submittedName>
        <fullName evidence="2">Uncharacterized protein</fullName>
    </submittedName>
</protein>
<evidence type="ECO:0000313" key="3">
    <source>
        <dbReference type="Proteomes" id="UP001292094"/>
    </source>
</evidence>
<name>A0AAE1U5S8_9EUCA</name>
<reference evidence="2" key="1">
    <citation type="submission" date="2023-11" db="EMBL/GenBank/DDBJ databases">
        <title>Genome assemblies of two species of porcelain crab, Petrolisthes cinctipes and Petrolisthes manimaculis (Anomura: Porcellanidae).</title>
        <authorList>
            <person name="Angst P."/>
        </authorList>
    </citation>
    <scope>NUCLEOTIDE SEQUENCE</scope>
    <source>
        <strain evidence="2">PB745_02</strain>
        <tissue evidence="2">Gill</tissue>
    </source>
</reference>
<accession>A0AAE1U5S8</accession>